<organism evidence="1 2">
    <name type="scientific">Trichomonas vaginalis (strain ATCC PRA-98 / G3)</name>
    <dbReference type="NCBI Taxonomy" id="412133"/>
    <lineage>
        <taxon>Eukaryota</taxon>
        <taxon>Metamonada</taxon>
        <taxon>Parabasalia</taxon>
        <taxon>Trichomonadida</taxon>
        <taxon>Trichomonadidae</taxon>
        <taxon>Trichomonas</taxon>
    </lineage>
</organism>
<proteinExistence type="predicted"/>
<sequence>MSVLDFRVSSQNKELQMKRIYHVETTRFPVGKYPKADAQLNAKNGKLFVAVGSSTELHTATFHLIGKKAIDIKRYHYNDSIIDVSVCSSKDYFYFIVSLSNSTCFIMQPDGRINLIKQKGLTKALIYKNSTKNNQMYVALGTSSGGVILIYPILGEEPYATISKKAPVTSLRSSNDGSKIIAGFSNGNVSVLDGDSLEELWSRTFPFGSIIDAVTCPIDNYITFSAQDDNVYIYSTKDDQKLKIEGHTSFVISIDPEKKSKNNEFMLSSSGLDGRFGLWRAKISDQNISQEKLHLSNIISTPIRFERFYHNILLTINDKGSISVYIAH</sequence>
<dbReference type="InterPro" id="IPR015943">
    <property type="entry name" value="WD40/YVTN_repeat-like_dom_sf"/>
</dbReference>
<name>A2ESV7_TRIV3</name>
<dbReference type="Proteomes" id="UP000001542">
    <property type="component" value="Unassembled WGS sequence"/>
</dbReference>
<dbReference type="InParanoid" id="A2ESV7"/>
<reference evidence="1" key="1">
    <citation type="submission" date="2006-10" db="EMBL/GenBank/DDBJ databases">
        <authorList>
            <person name="Amadeo P."/>
            <person name="Zhao Q."/>
            <person name="Wortman J."/>
            <person name="Fraser-Liggett C."/>
            <person name="Carlton J."/>
        </authorList>
    </citation>
    <scope>NUCLEOTIDE SEQUENCE</scope>
    <source>
        <strain evidence="1">G3</strain>
    </source>
</reference>
<reference evidence="1" key="2">
    <citation type="journal article" date="2007" name="Science">
        <title>Draft genome sequence of the sexually transmitted pathogen Trichomonas vaginalis.</title>
        <authorList>
            <person name="Carlton J.M."/>
            <person name="Hirt R.P."/>
            <person name="Silva J.C."/>
            <person name="Delcher A.L."/>
            <person name="Schatz M."/>
            <person name="Zhao Q."/>
            <person name="Wortman J.R."/>
            <person name="Bidwell S.L."/>
            <person name="Alsmark U.C.M."/>
            <person name="Besteiro S."/>
            <person name="Sicheritz-Ponten T."/>
            <person name="Noel C.J."/>
            <person name="Dacks J.B."/>
            <person name="Foster P.G."/>
            <person name="Simillion C."/>
            <person name="Van de Peer Y."/>
            <person name="Miranda-Saavedra D."/>
            <person name="Barton G.J."/>
            <person name="Westrop G.D."/>
            <person name="Mueller S."/>
            <person name="Dessi D."/>
            <person name="Fiori P.L."/>
            <person name="Ren Q."/>
            <person name="Paulsen I."/>
            <person name="Zhang H."/>
            <person name="Bastida-Corcuera F.D."/>
            <person name="Simoes-Barbosa A."/>
            <person name="Brown M.T."/>
            <person name="Hayes R.D."/>
            <person name="Mukherjee M."/>
            <person name="Okumura C.Y."/>
            <person name="Schneider R."/>
            <person name="Smith A.J."/>
            <person name="Vanacova S."/>
            <person name="Villalvazo M."/>
            <person name="Haas B.J."/>
            <person name="Pertea M."/>
            <person name="Feldblyum T.V."/>
            <person name="Utterback T.R."/>
            <person name="Shu C.L."/>
            <person name="Osoegawa K."/>
            <person name="de Jong P.J."/>
            <person name="Hrdy I."/>
            <person name="Horvathova L."/>
            <person name="Zubacova Z."/>
            <person name="Dolezal P."/>
            <person name="Malik S.B."/>
            <person name="Logsdon J.M. Jr."/>
            <person name="Henze K."/>
            <person name="Gupta A."/>
            <person name="Wang C.C."/>
            <person name="Dunne R.L."/>
            <person name="Upcroft J.A."/>
            <person name="Upcroft P."/>
            <person name="White O."/>
            <person name="Salzberg S.L."/>
            <person name="Tang P."/>
            <person name="Chiu C.-H."/>
            <person name="Lee Y.-S."/>
            <person name="Embley T.M."/>
            <person name="Coombs G.H."/>
            <person name="Mottram J.C."/>
            <person name="Tachezy J."/>
            <person name="Fraser-Liggett C.M."/>
            <person name="Johnson P.J."/>
        </authorList>
    </citation>
    <scope>NUCLEOTIDE SEQUENCE [LARGE SCALE GENOMIC DNA]</scope>
    <source>
        <strain evidence="1">G3</strain>
    </source>
</reference>
<dbReference type="RefSeq" id="XP_001316506.1">
    <property type="nucleotide sequence ID" value="XM_001316471.1"/>
</dbReference>
<dbReference type="KEGG" id="tva:4762138"/>
<accession>A2ESV7</accession>
<dbReference type="SMR" id="A2ESV7"/>
<gene>
    <name evidence="1" type="ORF">TVAG_390530</name>
</gene>
<dbReference type="Gene3D" id="2.130.10.10">
    <property type="entry name" value="YVTN repeat-like/Quinoprotein amine dehydrogenase"/>
    <property type="match status" value="1"/>
</dbReference>
<dbReference type="VEuPathDB" id="TrichDB:TVAG_390530"/>
<dbReference type="EMBL" id="DS113480">
    <property type="protein sequence ID" value="EAY04283.1"/>
    <property type="molecule type" value="Genomic_DNA"/>
</dbReference>
<evidence type="ECO:0008006" key="3">
    <source>
        <dbReference type="Google" id="ProtNLM"/>
    </source>
</evidence>
<evidence type="ECO:0000313" key="2">
    <source>
        <dbReference type="Proteomes" id="UP000001542"/>
    </source>
</evidence>
<keyword evidence="2" id="KW-1185">Reference proteome</keyword>
<protein>
    <recommendedName>
        <fullName evidence="3">Anaphase-promoting complex subunit 4 WD40 domain-containing protein</fullName>
    </recommendedName>
</protein>
<dbReference type="AlphaFoldDB" id="A2ESV7"/>
<dbReference type="SUPFAM" id="SSF117289">
    <property type="entry name" value="Nucleoporin domain"/>
    <property type="match status" value="1"/>
</dbReference>
<dbReference type="VEuPathDB" id="TrichDB:TVAGG3_0182160"/>
<evidence type="ECO:0000313" key="1">
    <source>
        <dbReference type="EMBL" id="EAY04283.1"/>
    </source>
</evidence>